<accession>A0A495RBG9</accession>
<evidence type="ECO:0000313" key="2">
    <source>
        <dbReference type="Proteomes" id="UP000278542"/>
    </source>
</evidence>
<evidence type="ECO:0000313" key="1">
    <source>
        <dbReference type="EMBL" id="RKS84348.1"/>
    </source>
</evidence>
<reference evidence="1" key="1">
    <citation type="submission" date="2018-10" db="EMBL/GenBank/DDBJ databases">
        <title>Genomic Encyclopedia of Type Strains, Phase IV (KMG-IV): sequencing the most valuable type-strain genomes for metagenomic binning, comparative biology and taxonomic classification.</title>
        <authorList>
            <person name="Goeker M."/>
        </authorList>
    </citation>
    <scope>NUCLEOTIDE SEQUENCE [LARGE SCALE GENOMIC DNA]</scope>
    <source>
        <strain evidence="1">DSM 22228</strain>
    </source>
</reference>
<organism evidence="1 2">
    <name type="scientific">Orbus hercynius</name>
    <dbReference type="NCBI Taxonomy" id="593135"/>
    <lineage>
        <taxon>Bacteria</taxon>
        <taxon>Pseudomonadati</taxon>
        <taxon>Pseudomonadota</taxon>
        <taxon>Gammaproteobacteria</taxon>
        <taxon>Orbales</taxon>
        <taxon>Orbaceae</taxon>
        <taxon>Orbus</taxon>
    </lineage>
</organism>
<dbReference type="PROSITE" id="PS51257">
    <property type="entry name" value="PROKAR_LIPOPROTEIN"/>
    <property type="match status" value="1"/>
</dbReference>
<keyword evidence="2" id="KW-1185">Reference proteome</keyword>
<proteinExistence type="predicted"/>
<evidence type="ECO:0008006" key="3">
    <source>
        <dbReference type="Google" id="ProtNLM"/>
    </source>
</evidence>
<protein>
    <recommendedName>
        <fullName evidence="3">Lipoprotein</fullName>
    </recommendedName>
</protein>
<name>A0A495RBG9_9GAMM</name>
<dbReference type="AlphaFoldDB" id="A0A495RBG9"/>
<comment type="caution">
    <text evidence="1">The sequence shown here is derived from an EMBL/GenBank/DDBJ whole genome shotgun (WGS) entry which is preliminary data.</text>
</comment>
<sequence length="57" mass="6323">MKTITLTKLFTLGLLASLLMGCYDKGELKNIIQQGYDNARANTQAKGDFCYYLGSVK</sequence>
<gene>
    <name evidence="1" type="ORF">DES39_2185</name>
</gene>
<dbReference type="EMBL" id="RBWY01000012">
    <property type="protein sequence ID" value="RKS84348.1"/>
    <property type="molecule type" value="Genomic_DNA"/>
</dbReference>
<dbReference type="Proteomes" id="UP000278542">
    <property type="component" value="Unassembled WGS sequence"/>
</dbReference>
<feature type="non-terminal residue" evidence="1">
    <location>
        <position position="57"/>
    </location>
</feature>